<name>A0A8H4AIW3_GIGMA</name>
<reference evidence="1 2" key="1">
    <citation type="journal article" date="2019" name="Environ. Microbiol.">
        <title>At the nexus of three kingdoms: the genome of the mycorrhizal fungus Gigaspora margarita provides insights into plant, endobacterial and fungal interactions.</title>
        <authorList>
            <person name="Venice F."/>
            <person name="Ghignone S."/>
            <person name="Salvioli di Fossalunga A."/>
            <person name="Amselem J."/>
            <person name="Novero M."/>
            <person name="Xianan X."/>
            <person name="Sedzielewska Toro K."/>
            <person name="Morin E."/>
            <person name="Lipzen A."/>
            <person name="Grigoriev I.V."/>
            <person name="Henrissat B."/>
            <person name="Martin F.M."/>
            <person name="Bonfante P."/>
        </authorList>
    </citation>
    <scope>NUCLEOTIDE SEQUENCE [LARGE SCALE GENOMIC DNA]</scope>
    <source>
        <strain evidence="1 2">BEG34</strain>
    </source>
</reference>
<evidence type="ECO:0000313" key="2">
    <source>
        <dbReference type="Proteomes" id="UP000439903"/>
    </source>
</evidence>
<dbReference type="AlphaFoldDB" id="A0A8H4AIW3"/>
<keyword evidence="2" id="KW-1185">Reference proteome</keyword>
<accession>A0A8H4AIW3</accession>
<protein>
    <submittedName>
        <fullName evidence="1">Zn-finger domain-containing protein</fullName>
    </submittedName>
</protein>
<dbReference type="OrthoDB" id="3246013at2759"/>
<proteinExistence type="predicted"/>
<organism evidence="1 2">
    <name type="scientific">Gigaspora margarita</name>
    <dbReference type="NCBI Taxonomy" id="4874"/>
    <lineage>
        <taxon>Eukaryota</taxon>
        <taxon>Fungi</taxon>
        <taxon>Fungi incertae sedis</taxon>
        <taxon>Mucoromycota</taxon>
        <taxon>Glomeromycotina</taxon>
        <taxon>Glomeromycetes</taxon>
        <taxon>Diversisporales</taxon>
        <taxon>Gigasporaceae</taxon>
        <taxon>Gigaspora</taxon>
    </lineage>
</organism>
<dbReference type="Proteomes" id="UP000439903">
    <property type="component" value="Unassembled WGS sequence"/>
</dbReference>
<sequence>MNIYKATVIDKMHHLDLGLFKHQINFTCSLLKEKYEASILDTIDNRLANIPRFPELKIFKNSIQLLARITANKYRNLMKFLKLHSWVYHPTDLIKKYSCLNGFSTETYESLHKDFVKTLYYLSNKQNIEDQIMKMVQRQAIASKLLSRNPKNSKTINPFKFTNLIWTFDLNNAQEFIDQRLKNYRPNSKIYSGLEHLLKYLTIYFSSTNQINIDNYIINIYSSVTLENGSIIRATDNFYGKAWYSNVAVAMNPEELLEYLTDEGICYGQIYLLIKVETAEGNVDNLALIR</sequence>
<evidence type="ECO:0000313" key="1">
    <source>
        <dbReference type="EMBL" id="KAF0501056.1"/>
    </source>
</evidence>
<dbReference type="EMBL" id="WTPW01000547">
    <property type="protein sequence ID" value="KAF0501056.1"/>
    <property type="molecule type" value="Genomic_DNA"/>
</dbReference>
<comment type="caution">
    <text evidence="1">The sequence shown here is derived from an EMBL/GenBank/DDBJ whole genome shotgun (WGS) entry which is preliminary data.</text>
</comment>
<gene>
    <name evidence="1" type="ORF">F8M41_020169</name>
</gene>